<comment type="caution">
    <text evidence="6">The sequence shown here is derived from an EMBL/GenBank/DDBJ whole genome shotgun (WGS) entry which is preliminary data.</text>
</comment>
<keyword evidence="3 5" id="KW-0732">Signal</keyword>
<dbReference type="InterPro" id="IPR039639">
    <property type="entry name" value="IDA-like"/>
</dbReference>
<evidence type="ECO:0000256" key="3">
    <source>
        <dbReference type="ARBA" id="ARBA00022729"/>
    </source>
</evidence>
<organism evidence="6 7">
    <name type="scientific">Hibiscus sabdariffa</name>
    <name type="common">roselle</name>
    <dbReference type="NCBI Taxonomy" id="183260"/>
    <lineage>
        <taxon>Eukaryota</taxon>
        <taxon>Viridiplantae</taxon>
        <taxon>Streptophyta</taxon>
        <taxon>Embryophyta</taxon>
        <taxon>Tracheophyta</taxon>
        <taxon>Spermatophyta</taxon>
        <taxon>Magnoliopsida</taxon>
        <taxon>eudicotyledons</taxon>
        <taxon>Gunneridae</taxon>
        <taxon>Pentapetalae</taxon>
        <taxon>rosids</taxon>
        <taxon>malvids</taxon>
        <taxon>Malvales</taxon>
        <taxon>Malvaceae</taxon>
        <taxon>Malvoideae</taxon>
        <taxon>Hibiscus</taxon>
    </lineage>
</organism>
<dbReference type="EMBL" id="JBBPBM010000004">
    <property type="protein sequence ID" value="KAK8587663.1"/>
    <property type="molecule type" value="Genomic_DNA"/>
</dbReference>
<keyword evidence="7" id="KW-1185">Reference proteome</keyword>
<name>A0ABR2FU44_9ROSI</name>
<feature type="signal peptide" evidence="5">
    <location>
        <begin position="1"/>
        <end position="24"/>
    </location>
</feature>
<keyword evidence="2" id="KW-0964">Secreted</keyword>
<evidence type="ECO:0000256" key="1">
    <source>
        <dbReference type="ARBA" id="ARBA00004239"/>
    </source>
</evidence>
<accession>A0ABR2FU44</accession>
<evidence type="ECO:0000313" key="7">
    <source>
        <dbReference type="Proteomes" id="UP001472677"/>
    </source>
</evidence>
<dbReference type="PANTHER" id="PTHR33599">
    <property type="entry name" value="PROTEIN IDA-LIKE 5"/>
    <property type="match status" value="1"/>
</dbReference>
<protein>
    <recommendedName>
        <fullName evidence="8">Protein IDA-LIKE 2</fullName>
    </recommendedName>
</protein>
<reference evidence="6 7" key="1">
    <citation type="journal article" date="2024" name="G3 (Bethesda)">
        <title>Genome assembly of Hibiscus sabdariffa L. provides insights into metabolisms of medicinal natural products.</title>
        <authorList>
            <person name="Kim T."/>
        </authorList>
    </citation>
    <scope>NUCLEOTIDE SEQUENCE [LARGE SCALE GENOMIC DNA]</scope>
    <source>
        <strain evidence="6">TK-2024</strain>
        <tissue evidence="6">Old leaves</tissue>
    </source>
</reference>
<evidence type="ECO:0000313" key="6">
    <source>
        <dbReference type="EMBL" id="KAK8587663.1"/>
    </source>
</evidence>
<feature type="region of interest" description="Disordered" evidence="4">
    <location>
        <begin position="56"/>
        <end position="79"/>
    </location>
</feature>
<evidence type="ECO:0000256" key="4">
    <source>
        <dbReference type="SAM" id="MobiDB-lite"/>
    </source>
</evidence>
<gene>
    <name evidence="6" type="ORF">V6N12_022146</name>
</gene>
<evidence type="ECO:0000256" key="2">
    <source>
        <dbReference type="ARBA" id="ARBA00022525"/>
    </source>
</evidence>
<dbReference type="Proteomes" id="UP001472677">
    <property type="component" value="Unassembled WGS sequence"/>
</dbReference>
<feature type="chain" id="PRO_5045913844" description="Protein IDA-LIKE 2" evidence="5">
    <location>
        <begin position="25"/>
        <end position="79"/>
    </location>
</feature>
<dbReference type="PANTHER" id="PTHR33599:SF15">
    <property type="entry name" value="PROTEIN IDA-LIKE 2"/>
    <property type="match status" value="1"/>
</dbReference>
<evidence type="ECO:0008006" key="8">
    <source>
        <dbReference type="Google" id="ProtNLM"/>
    </source>
</evidence>
<evidence type="ECO:0000256" key="5">
    <source>
        <dbReference type="SAM" id="SignalP"/>
    </source>
</evidence>
<sequence length="79" mass="8916">MMVQCTRQLVLLVWFLLVFTSAVCHCSSGSRLSTDVFKVEPKSQFKGHFLGFLPRRSPIPASGPSRKHNELGLQSWRSP</sequence>
<proteinExistence type="predicted"/>
<comment type="subcellular location">
    <subcellularLocation>
        <location evidence="1">Secreted</location>
        <location evidence="1">Extracellular space</location>
    </subcellularLocation>
</comment>